<protein>
    <submittedName>
        <fullName evidence="1">DUF4224 domain-containing protein</fullName>
    </submittedName>
</protein>
<comment type="caution">
    <text evidence="1">The sequence shown here is derived from an EMBL/GenBank/DDBJ whole genome shotgun (WGS) entry which is preliminary data.</text>
</comment>
<evidence type="ECO:0000313" key="1">
    <source>
        <dbReference type="EMBL" id="MFG6441102.1"/>
    </source>
</evidence>
<organism evidence="1 2">
    <name type="scientific">Pelomonas margarita</name>
    <dbReference type="NCBI Taxonomy" id="3299031"/>
    <lineage>
        <taxon>Bacteria</taxon>
        <taxon>Pseudomonadati</taxon>
        <taxon>Pseudomonadota</taxon>
        <taxon>Betaproteobacteria</taxon>
        <taxon>Burkholderiales</taxon>
        <taxon>Sphaerotilaceae</taxon>
        <taxon>Roseateles</taxon>
    </lineage>
</organism>
<gene>
    <name evidence="1" type="ORF">ACG0Z3_10475</name>
</gene>
<accession>A0ABW7FIC1</accession>
<name>A0ABW7FIC1_9BURK</name>
<sequence length="77" mass="8747">MLTLDDIALSDEQLVRITGYRQPAAQLRELLRQGFHRARRNPAGRVILERPHYEAVCAGREAPAANDTPLLRSQRRA</sequence>
<proteinExistence type="predicted"/>
<evidence type="ECO:0000313" key="2">
    <source>
        <dbReference type="Proteomes" id="UP001606301"/>
    </source>
</evidence>
<keyword evidence="2" id="KW-1185">Reference proteome</keyword>
<dbReference type="RefSeq" id="WP_394397427.1">
    <property type="nucleotide sequence ID" value="NZ_JBIGHW010000004.1"/>
</dbReference>
<reference evidence="1 2" key="1">
    <citation type="submission" date="2024-08" db="EMBL/GenBank/DDBJ databases">
        <authorList>
            <person name="Lu H."/>
        </authorList>
    </citation>
    <scope>NUCLEOTIDE SEQUENCE [LARGE SCALE GENOMIC DNA]</scope>
    <source>
        <strain evidence="1 2">LKC17W</strain>
    </source>
</reference>
<dbReference type="EMBL" id="JBIGHW010000004">
    <property type="protein sequence ID" value="MFG6441102.1"/>
    <property type="molecule type" value="Genomic_DNA"/>
</dbReference>
<dbReference type="Proteomes" id="UP001606301">
    <property type="component" value="Unassembled WGS sequence"/>
</dbReference>